<dbReference type="PROSITE" id="PS51078">
    <property type="entry name" value="ICLR_ED"/>
    <property type="match status" value="1"/>
</dbReference>
<dbReference type="InterPro" id="IPR036388">
    <property type="entry name" value="WH-like_DNA-bd_sf"/>
</dbReference>
<dbReference type="InterPro" id="IPR029016">
    <property type="entry name" value="GAF-like_dom_sf"/>
</dbReference>
<dbReference type="InterPro" id="IPR005471">
    <property type="entry name" value="Tscrpt_reg_IclR_N"/>
</dbReference>
<dbReference type="GeneID" id="95772648"/>
<dbReference type="SUPFAM" id="SSF55781">
    <property type="entry name" value="GAF domain-like"/>
    <property type="match status" value="1"/>
</dbReference>
<feature type="domain" description="HTH iclR-type" evidence="5">
    <location>
        <begin position="26"/>
        <end position="87"/>
    </location>
</feature>
<dbReference type="AlphaFoldDB" id="A0A6C1KJ18"/>
<dbReference type="GO" id="GO:0045892">
    <property type="term" value="P:negative regulation of DNA-templated transcription"/>
    <property type="evidence" value="ECO:0007669"/>
    <property type="project" value="TreeGrafter"/>
</dbReference>
<dbReference type="Gene3D" id="3.30.450.40">
    <property type="match status" value="1"/>
</dbReference>
<evidence type="ECO:0000256" key="1">
    <source>
        <dbReference type="ARBA" id="ARBA00023015"/>
    </source>
</evidence>
<dbReference type="InterPro" id="IPR014757">
    <property type="entry name" value="Tscrpt_reg_IclR_C"/>
</dbReference>
<dbReference type="PROSITE" id="PS51077">
    <property type="entry name" value="HTH_ICLR"/>
    <property type="match status" value="1"/>
</dbReference>
<dbReference type="OrthoDB" id="8438735at2"/>
<evidence type="ECO:0000313" key="8">
    <source>
        <dbReference type="Proteomes" id="UP000305131"/>
    </source>
</evidence>
<dbReference type="GO" id="GO:0003677">
    <property type="term" value="F:DNA binding"/>
    <property type="evidence" value="ECO:0007669"/>
    <property type="project" value="UniProtKB-KW"/>
</dbReference>
<evidence type="ECO:0000256" key="2">
    <source>
        <dbReference type="ARBA" id="ARBA00023125"/>
    </source>
</evidence>
<dbReference type="Pfam" id="PF01614">
    <property type="entry name" value="IclR_C"/>
    <property type="match status" value="1"/>
</dbReference>
<dbReference type="SMART" id="SM00346">
    <property type="entry name" value="HTH_ICLR"/>
    <property type="match status" value="1"/>
</dbReference>
<accession>A0A6C1KJ18</accession>
<protein>
    <submittedName>
        <fullName evidence="7">IclR family transcriptional regulator</fullName>
    </submittedName>
</protein>
<dbReference type="Pfam" id="PF09339">
    <property type="entry name" value="HTH_IclR"/>
    <property type="match status" value="1"/>
</dbReference>
<dbReference type="PANTHER" id="PTHR30136:SF24">
    <property type="entry name" value="HTH-TYPE TRANSCRIPTIONAL REPRESSOR ALLR"/>
    <property type="match status" value="1"/>
</dbReference>
<sequence length="284" mass="30975">MPETEVAPRRRGRPASGTAAEGGAEVQSLDRAIALLRVVADQDGMALAEIARRAELPVSTVHRLLTTLEKRQLVNHDLSTGLWTVGLGLFRIGSAYLRIRKLPDIGRPVIRRLLHETDETVNLAMFDAMELVVVAQAEAHAPVRAFFRLGARLPLHATAAGKAVLAAATPAFRGACLGQIRYEPFTTATHREERALMDDVSAILERGFAVDREEHAPGMRAVAAAILNEWRDPIGAVSVSAPAVRMSEDRILRLGRRVASAAEQMTRLYSGVDESLSQDYAAYR</sequence>
<name>A0A6C1KJ18_XANAU</name>
<dbReference type="RefSeq" id="WP_138398257.1">
    <property type="nucleotide sequence ID" value="NZ_JBAFVI010000017.1"/>
</dbReference>
<feature type="domain" description="IclR-ED" evidence="6">
    <location>
        <begin position="88"/>
        <end position="271"/>
    </location>
</feature>
<evidence type="ECO:0000256" key="3">
    <source>
        <dbReference type="ARBA" id="ARBA00023163"/>
    </source>
</evidence>
<proteinExistence type="predicted"/>
<reference evidence="7 8" key="1">
    <citation type="submission" date="2019-05" db="EMBL/GenBank/DDBJ databases">
        <authorList>
            <person name="Zhou X."/>
        </authorList>
    </citation>
    <scope>NUCLEOTIDE SEQUENCE [LARGE SCALE GENOMIC DNA]</scope>
    <source>
        <strain evidence="7 8">DSM 432</strain>
    </source>
</reference>
<keyword evidence="2" id="KW-0238">DNA-binding</keyword>
<dbReference type="InterPro" id="IPR050707">
    <property type="entry name" value="HTH_MetabolicPath_Reg"/>
</dbReference>
<keyword evidence="1" id="KW-0805">Transcription regulation</keyword>
<gene>
    <name evidence="7" type="ORF">FBQ73_04145</name>
</gene>
<evidence type="ECO:0000313" key="7">
    <source>
        <dbReference type="EMBL" id="TLX44288.1"/>
    </source>
</evidence>
<dbReference type="InterPro" id="IPR036390">
    <property type="entry name" value="WH_DNA-bd_sf"/>
</dbReference>
<dbReference type="GO" id="GO:0003700">
    <property type="term" value="F:DNA-binding transcription factor activity"/>
    <property type="evidence" value="ECO:0007669"/>
    <property type="project" value="TreeGrafter"/>
</dbReference>
<evidence type="ECO:0000259" key="5">
    <source>
        <dbReference type="PROSITE" id="PS51077"/>
    </source>
</evidence>
<organism evidence="7 8">
    <name type="scientific">Xanthobacter autotrophicus</name>
    <dbReference type="NCBI Taxonomy" id="280"/>
    <lineage>
        <taxon>Bacteria</taxon>
        <taxon>Pseudomonadati</taxon>
        <taxon>Pseudomonadota</taxon>
        <taxon>Alphaproteobacteria</taxon>
        <taxon>Hyphomicrobiales</taxon>
        <taxon>Xanthobacteraceae</taxon>
        <taxon>Xanthobacter</taxon>
    </lineage>
</organism>
<dbReference type="Gene3D" id="1.10.10.10">
    <property type="entry name" value="Winged helix-like DNA-binding domain superfamily/Winged helix DNA-binding domain"/>
    <property type="match status" value="1"/>
</dbReference>
<dbReference type="EMBL" id="VAUP01000011">
    <property type="protein sequence ID" value="TLX44288.1"/>
    <property type="molecule type" value="Genomic_DNA"/>
</dbReference>
<feature type="region of interest" description="Disordered" evidence="4">
    <location>
        <begin position="1"/>
        <end position="22"/>
    </location>
</feature>
<dbReference type="Proteomes" id="UP000305131">
    <property type="component" value="Unassembled WGS sequence"/>
</dbReference>
<dbReference type="PANTHER" id="PTHR30136">
    <property type="entry name" value="HELIX-TURN-HELIX TRANSCRIPTIONAL REGULATOR, ICLR FAMILY"/>
    <property type="match status" value="1"/>
</dbReference>
<keyword evidence="3" id="KW-0804">Transcription</keyword>
<evidence type="ECO:0000259" key="6">
    <source>
        <dbReference type="PROSITE" id="PS51078"/>
    </source>
</evidence>
<evidence type="ECO:0000256" key="4">
    <source>
        <dbReference type="SAM" id="MobiDB-lite"/>
    </source>
</evidence>
<comment type="caution">
    <text evidence="7">The sequence shown here is derived from an EMBL/GenBank/DDBJ whole genome shotgun (WGS) entry which is preliminary data.</text>
</comment>
<dbReference type="SUPFAM" id="SSF46785">
    <property type="entry name" value="Winged helix' DNA-binding domain"/>
    <property type="match status" value="1"/>
</dbReference>